<dbReference type="AlphaFoldDB" id="B4N0K0"/>
<feature type="region of interest" description="Disordered" evidence="1">
    <location>
        <begin position="1"/>
        <end position="113"/>
    </location>
</feature>
<evidence type="ECO:0000256" key="1">
    <source>
        <dbReference type="SAM" id="MobiDB-lite"/>
    </source>
</evidence>
<feature type="compositionally biased region" description="Basic and acidic residues" evidence="1">
    <location>
        <begin position="203"/>
        <end position="217"/>
    </location>
</feature>
<gene>
    <name evidence="2" type="primary">Dwil\GK24466</name>
    <name evidence="2" type="ORF">Dwil_GK24466</name>
</gene>
<dbReference type="HOGENOM" id="CLU_040356_0_0_1"/>
<reference evidence="2 3" key="1">
    <citation type="journal article" date="2007" name="Nature">
        <title>Evolution of genes and genomes on the Drosophila phylogeny.</title>
        <authorList>
            <consortium name="Drosophila 12 Genomes Consortium"/>
            <person name="Clark A.G."/>
            <person name="Eisen M.B."/>
            <person name="Smith D.R."/>
            <person name="Bergman C.M."/>
            <person name="Oliver B."/>
            <person name="Markow T.A."/>
            <person name="Kaufman T.C."/>
            <person name="Kellis M."/>
            <person name="Gelbart W."/>
            <person name="Iyer V.N."/>
            <person name="Pollard D.A."/>
            <person name="Sackton T.B."/>
            <person name="Larracuente A.M."/>
            <person name="Singh N.D."/>
            <person name="Abad J.P."/>
            <person name="Abt D.N."/>
            <person name="Adryan B."/>
            <person name="Aguade M."/>
            <person name="Akashi H."/>
            <person name="Anderson W.W."/>
            <person name="Aquadro C.F."/>
            <person name="Ardell D.H."/>
            <person name="Arguello R."/>
            <person name="Artieri C.G."/>
            <person name="Barbash D.A."/>
            <person name="Barker D."/>
            <person name="Barsanti P."/>
            <person name="Batterham P."/>
            <person name="Batzoglou S."/>
            <person name="Begun D."/>
            <person name="Bhutkar A."/>
            <person name="Blanco E."/>
            <person name="Bosak S.A."/>
            <person name="Bradley R.K."/>
            <person name="Brand A.D."/>
            <person name="Brent M.R."/>
            <person name="Brooks A.N."/>
            <person name="Brown R.H."/>
            <person name="Butlin R.K."/>
            <person name="Caggese C."/>
            <person name="Calvi B.R."/>
            <person name="Bernardo de Carvalho A."/>
            <person name="Caspi A."/>
            <person name="Castrezana S."/>
            <person name="Celniker S.E."/>
            <person name="Chang J.L."/>
            <person name="Chapple C."/>
            <person name="Chatterji S."/>
            <person name="Chinwalla A."/>
            <person name="Civetta A."/>
            <person name="Clifton S.W."/>
            <person name="Comeron J.M."/>
            <person name="Costello J.C."/>
            <person name="Coyne J.A."/>
            <person name="Daub J."/>
            <person name="David R.G."/>
            <person name="Delcher A.L."/>
            <person name="Delehaunty K."/>
            <person name="Do C.B."/>
            <person name="Ebling H."/>
            <person name="Edwards K."/>
            <person name="Eickbush T."/>
            <person name="Evans J.D."/>
            <person name="Filipski A."/>
            <person name="Findeiss S."/>
            <person name="Freyhult E."/>
            <person name="Fulton L."/>
            <person name="Fulton R."/>
            <person name="Garcia A.C."/>
            <person name="Gardiner A."/>
            <person name="Garfield D.A."/>
            <person name="Garvin B.E."/>
            <person name="Gibson G."/>
            <person name="Gilbert D."/>
            <person name="Gnerre S."/>
            <person name="Godfrey J."/>
            <person name="Good R."/>
            <person name="Gotea V."/>
            <person name="Gravely B."/>
            <person name="Greenberg A.J."/>
            <person name="Griffiths-Jones S."/>
            <person name="Gross S."/>
            <person name="Guigo R."/>
            <person name="Gustafson E.A."/>
            <person name="Haerty W."/>
            <person name="Hahn M.W."/>
            <person name="Halligan D.L."/>
            <person name="Halpern A.L."/>
            <person name="Halter G.M."/>
            <person name="Han M.V."/>
            <person name="Heger A."/>
            <person name="Hillier L."/>
            <person name="Hinrichs A.S."/>
            <person name="Holmes I."/>
            <person name="Hoskins R.A."/>
            <person name="Hubisz M.J."/>
            <person name="Hultmark D."/>
            <person name="Huntley M.A."/>
            <person name="Jaffe D.B."/>
            <person name="Jagadeeshan S."/>
            <person name="Jeck W.R."/>
            <person name="Johnson J."/>
            <person name="Jones C.D."/>
            <person name="Jordan W.C."/>
            <person name="Karpen G.H."/>
            <person name="Kataoka E."/>
            <person name="Keightley P.D."/>
            <person name="Kheradpour P."/>
            <person name="Kirkness E.F."/>
            <person name="Koerich L.B."/>
            <person name="Kristiansen K."/>
            <person name="Kudrna D."/>
            <person name="Kulathinal R.J."/>
            <person name="Kumar S."/>
            <person name="Kwok R."/>
            <person name="Lander E."/>
            <person name="Langley C.H."/>
            <person name="Lapoint R."/>
            <person name="Lazzaro B.P."/>
            <person name="Lee S.J."/>
            <person name="Levesque L."/>
            <person name="Li R."/>
            <person name="Lin C.F."/>
            <person name="Lin M.F."/>
            <person name="Lindblad-Toh K."/>
            <person name="Llopart A."/>
            <person name="Long M."/>
            <person name="Low L."/>
            <person name="Lozovsky E."/>
            <person name="Lu J."/>
            <person name="Luo M."/>
            <person name="Machado C.A."/>
            <person name="Makalowski W."/>
            <person name="Marzo M."/>
            <person name="Matsuda M."/>
            <person name="Matzkin L."/>
            <person name="McAllister B."/>
            <person name="McBride C.S."/>
            <person name="McKernan B."/>
            <person name="McKernan K."/>
            <person name="Mendez-Lago M."/>
            <person name="Minx P."/>
            <person name="Mollenhauer M.U."/>
            <person name="Montooth K."/>
            <person name="Mount S.M."/>
            <person name="Mu X."/>
            <person name="Myers E."/>
            <person name="Negre B."/>
            <person name="Newfeld S."/>
            <person name="Nielsen R."/>
            <person name="Noor M.A."/>
            <person name="O'Grady P."/>
            <person name="Pachter L."/>
            <person name="Papaceit M."/>
            <person name="Parisi M.J."/>
            <person name="Parisi M."/>
            <person name="Parts L."/>
            <person name="Pedersen J.S."/>
            <person name="Pesole G."/>
            <person name="Phillippy A.M."/>
            <person name="Ponting C.P."/>
            <person name="Pop M."/>
            <person name="Porcelli D."/>
            <person name="Powell J.R."/>
            <person name="Prohaska S."/>
            <person name="Pruitt K."/>
            <person name="Puig M."/>
            <person name="Quesneville H."/>
            <person name="Ram K.R."/>
            <person name="Rand D."/>
            <person name="Rasmussen M.D."/>
            <person name="Reed L.K."/>
            <person name="Reenan R."/>
            <person name="Reily A."/>
            <person name="Remington K.A."/>
            <person name="Rieger T.T."/>
            <person name="Ritchie M.G."/>
            <person name="Robin C."/>
            <person name="Rogers Y.H."/>
            <person name="Rohde C."/>
            <person name="Rozas J."/>
            <person name="Rubenfield M.J."/>
            <person name="Ruiz A."/>
            <person name="Russo S."/>
            <person name="Salzberg S.L."/>
            <person name="Sanchez-Gracia A."/>
            <person name="Saranga D.J."/>
            <person name="Sato H."/>
            <person name="Schaeffer S.W."/>
            <person name="Schatz M.C."/>
            <person name="Schlenke T."/>
            <person name="Schwartz R."/>
            <person name="Segarra C."/>
            <person name="Singh R.S."/>
            <person name="Sirot L."/>
            <person name="Sirota M."/>
            <person name="Sisneros N.B."/>
            <person name="Smith C.D."/>
            <person name="Smith T.F."/>
            <person name="Spieth J."/>
            <person name="Stage D.E."/>
            <person name="Stark A."/>
            <person name="Stephan W."/>
            <person name="Strausberg R.L."/>
            <person name="Strempel S."/>
            <person name="Sturgill D."/>
            <person name="Sutton G."/>
            <person name="Sutton G.G."/>
            <person name="Tao W."/>
            <person name="Teichmann S."/>
            <person name="Tobari Y.N."/>
            <person name="Tomimura Y."/>
            <person name="Tsolas J.M."/>
            <person name="Valente V.L."/>
            <person name="Venter E."/>
            <person name="Venter J.C."/>
            <person name="Vicario S."/>
            <person name="Vieira F.G."/>
            <person name="Vilella A.J."/>
            <person name="Villasante A."/>
            <person name="Walenz B."/>
            <person name="Wang J."/>
            <person name="Wasserman M."/>
            <person name="Watts T."/>
            <person name="Wilson D."/>
            <person name="Wilson R.K."/>
            <person name="Wing R.A."/>
            <person name="Wolfner M.F."/>
            <person name="Wong A."/>
            <person name="Wong G.K."/>
            <person name="Wu C.I."/>
            <person name="Wu G."/>
            <person name="Yamamoto D."/>
            <person name="Yang H.P."/>
            <person name="Yang S.P."/>
            <person name="Yorke J.A."/>
            <person name="Yoshida K."/>
            <person name="Zdobnov E."/>
            <person name="Zhang P."/>
            <person name="Zhang Y."/>
            <person name="Zimin A.V."/>
            <person name="Baldwin J."/>
            <person name="Abdouelleil A."/>
            <person name="Abdulkadir J."/>
            <person name="Abebe A."/>
            <person name="Abera B."/>
            <person name="Abreu J."/>
            <person name="Acer S.C."/>
            <person name="Aftuck L."/>
            <person name="Alexander A."/>
            <person name="An P."/>
            <person name="Anderson E."/>
            <person name="Anderson S."/>
            <person name="Arachi H."/>
            <person name="Azer M."/>
            <person name="Bachantsang P."/>
            <person name="Barry A."/>
            <person name="Bayul T."/>
            <person name="Berlin A."/>
            <person name="Bessette D."/>
            <person name="Bloom T."/>
            <person name="Blye J."/>
            <person name="Boguslavskiy L."/>
            <person name="Bonnet C."/>
            <person name="Boukhgalter B."/>
            <person name="Bourzgui I."/>
            <person name="Brown A."/>
            <person name="Cahill P."/>
            <person name="Channer S."/>
            <person name="Cheshatsang Y."/>
            <person name="Chuda L."/>
            <person name="Citroen M."/>
            <person name="Collymore A."/>
            <person name="Cooke P."/>
            <person name="Costello M."/>
            <person name="D'Aco K."/>
            <person name="Daza R."/>
            <person name="De Haan G."/>
            <person name="DeGray S."/>
            <person name="DeMaso C."/>
            <person name="Dhargay N."/>
            <person name="Dooley K."/>
            <person name="Dooley E."/>
            <person name="Doricent M."/>
            <person name="Dorje P."/>
            <person name="Dorjee K."/>
            <person name="Dupes A."/>
            <person name="Elong R."/>
            <person name="Falk J."/>
            <person name="Farina A."/>
            <person name="Faro S."/>
            <person name="Ferguson D."/>
            <person name="Fisher S."/>
            <person name="Foley C.D."/>
            <person name="Franke A."/>
            <person name="Friedrich D."/>
            <person name="Gadbois L."/>
            <person name="Gearin G."/>
            <person name="Gearin C.R."/>
            <person name="Giannoukos G."/>
            <person name="Goode T."/>
            <person name="Graham J."/>
            <person name="Grandbois E."/>
            <person name="Grewal S."/>
            <person name="Gyaltsen K."/>
            <person name="Hafez N."/>
            <person name="Hagos B."/>
            <person name="Hall J."/>
            <person name="Henson C."/>
            <person name="Hollinger A."/>
            <person name="Honan T."/>
            <person name="Huard M.D."/>
            <person name="Hughes L."/>
            <person name="Hurhula B."/>
            <person name="Husby M.E."/>
            <person name="Kamat A."/>
            <person name="Kanga B."/>
            <person name="Kashin S."/>
            <person name="Khazanovich D."/>
            <person name="Kisner P."/>
            <person name="Lance K."/>
            <person name="Lara M."/>
            <person name="Lee W."/>
            <person name="Lennon N."/>
            <person name="Letendre F."/>
            <person name="LeVine R."/>
            <person name="Lipovsky A."/>
            <person name="Liu X."/>
            <person name="Liu J."/>
            <person name="Liu S."/>
            <person name="Lokyitsang T."/>
            <person name="Lokyitsang Y."/>
            <person name="Lubonja R."/>
            <person name="Lui A."/>
            <person name="MacDonald P."/>
            <person name="Magnisalis V."/>
            <person name="Maru K."/>
            <person name="Matthews C."/>
            <person name="McCusker W."/>
            <person name="McDonough S."/>
            <person name="Mehta T."/>
            <person name="Meldrim J."/>
            <person name="Meneus L."/>
            <person name="Mihai O."/>
            <person name="Mihalev A."/>
            <person name="Mihova T."/>
            <person name="Mittelman R."/>
            <person name="Mlenga V."/>
            <person name="Montmayeur A."/>
            <person name="Mulrain L."/>
            <person name="Navidi A."/>
            <person name="Naylor J."/>
            <person name="Negash T."/>
            <person name="Nguyen T."/>
            <person name="Nguyen N."/>
            <person name="Nicol R."/>
            <person name="Norbu C."/>
            <person name="Norbu N."/>
            <person name="Novod N."/>
            <person name="O'Neill B."/>
            <person name="Osman S."/>
            <person name="Markiewicz E."/>
            <person name="Oyono O.L."/>
            <person name="Patti C."/>
            <person name="Phunkhang P."/>
            <person name="Pierre F."/>
            <person name="Priest M."/>
            <person name="Raghuraman S."/>
            <person name="Rege F."/>
            <person name="Reyes R."/>
            <person name="Rise C."/>
            <person name="Rogov P."/>
            <person name="Ross K."/>
            <person name="Ryan E."/>
            <person name="Settipalli S."/>
            <person name="Shea T."/>
            <person name="Sherpa N."/>
            <person name="Shi L."/>
            <person name="Shih D."/>
            <person name="Sparrow T."/>
            <person name="Spaulding J."/>
            <person name="Stalker J."/>
            <person name="Stange-Thomann N."/>
            <person name="Stavropoulos S."/>
            <person name="Stone C."/>
            <person name="Strader C."/>
            <person name="Tesfaye S."/>
            <person name="Thomson T."/>
            <person name="Thoulutsang Y."/>
            <person name="Thoulutsang D."/>
            <person name="Topham K."/>
            <person name="Topping I."/>
            <person name="Tsamla T."/>
            <person name="Vassiliev H."/>
            <person name="Vo A."/>
            <person name="Wangchuk T."/>
            <person name="Wangdi T."/>
            <person name="Weiand M."/>
            <person name="Wilkinson J."/>
            <person name="Wilson A."/>
            <person name="Yadav S."/>
            <person name="Young G."/>
            <person name="Yu Q."/>
            <person name="Zembek L."/>
            <person name="Zhong D."/>
            <person name="Zimmer A."/>
            <person name="Zwirko Z."/>
            <person name="Jaffe D.B."/>
            <person name="Alvarez P."/>
            <person name="Brockman W."/>
            <person name="Butler J."/>
            <person name="Chin C."/>
            <person name="Gnerre S."/>
            <person name="Grabherr M."/>
            <person name="Kleber M."/>
            <person name="Mauceli E."/>
            <person name="MacCallum I."/>
        </authorList>
    </citation>
    <scope>NUCLEOTIDE SEQUENCE [LARGE SCALE GENOMIC DNA]</scope>
    <source>
        <strain evidence="3">Tucson 14030-0811.24</strain>
    </source>
</reference>
<dbReference type="OrthoDB" id="8066537at2759"/>
<dbReference type="FunCoup" id="B4N0K0">
    <property type="interactions" value="5"/>
</dbReference>
<feature type="compositionally biased region" description="Gly residues" evidence="1">
    <location>
        <begin position="139"/>
        <end position="155"/>
    </location>
</feature>
<feature type="compositionally biased region" description="Pro residues" evidence="1">
    <location>
        <begin position="183"/>
        <end position="194"/>
    </location>
</feature>
<dbReference type="STRING" id="7260.B4N0K0"/>
<feature type="compositionally biased region" description="Pro residues" evidence="1">
    <location>
        <begin position="234"/>
        <end position="244"/>
    </location>
</feature>
<dbReference type="InParanoid" id="B4N0K0"/>
<dbReference type="PhylomeDB" id="B4N0K0"/>
<dbReference type="KEGG" id="dwi:6644090"/>
<dbReference type="OMA" id="KCPSLWN"/>
<dbReference type="EMBL" id="CH963920">
    <property type="protein sequence ID" value="EDW77613.1"/>
    <property type="molecule type" value="Genomic_DNA"/>
</dbReference>
<name>B4N0K0_DROWI</name>
<feature type="compositionally biased region" description="Basic and acidic residues" evidence="1">
    <location>
        <begin position="35"/>
        <end position="49"/>
    </location>
</feature>
<protein>
    <submittedName>
        <fullName evidence="2">Uncharacterized protein</fullName>
    </submittedName>
</protein>
<evidence type="ECO:0000313" key="2">
    <source>
        <dbReference type="EMBL" id="EDW77613.1"/>
    </source>
</evidence>
<feature type="compositionally biased region" description="Low complexity" evidence="1">
    <location>
        <begin position="255"/>
        <end position="267"/>
    </location>
</feature>
<accession>B4N0K0</accession>
<organism evidence="2 3">
    <name type="scientific">Drosophila willistoni</name>
    <name type="common">Fruit fly</name>
    <dbReference type="NCBI Taxonomy" id="7260"/>
    <lineage>
        <taxon>Eukaryota</taxon>
        <taxon>Metazoa</taxon>
        <taxon>Ecdysozoa</taxon>
        <taxon>Arthropoda</taxon>
        <taxon>Hexapoda</taxon>
        <taxon>Insecta</taxon>
        <taxon>Pterygota</taxon>
        <taxon>Neoptera</taxon>
        <taxon>Endopterygota</taxon>
        <taxon>Diptera</taxon>
        <taxon>Brachycera</taxon>
        <taxon>Muscomorpha</taxon>
        <taxon>Ephydroidea</taxon>
        <taxon>Drosophilidae</taxon>
        <taxon>Drosophila</taxon>
        <taxon>Sophophora</taxon>
    </lineage>
</organism>
<sequence>MSENSPAKAENGGGDEEKEAVKPTPSGTLKMSFADWKKCKEALNPDTSEKGQQGTSKGEGRGGGRKNQQRNDRNNSGGNSGGSGNSRNHHQDRNTFHQPLCRPPPMPIQLLSMNIGGGFGGNFGPQCGPPMMPPMNMGMGMGPGPGHGHGHGPGPNSGRRQRNQNHRPLQPPPFWEDMMSPQHRPPPIQPPMPKCPSLWNLVPKDKDKQRSPNDKYKPKNKNNTKKINNDAKLMPPPPPPPPPQSSSCSGGGGDNSSVSSSNGGQPAQKKKKAGGTFVQVNGQWVQKPEAPLPLEEAPPGTKEERQRQWKEYRQAMKPFKNREFHNWKRTVQRLSKIPRDQLDEQQLERLQKAEEYIGAHRAMLTIKHAERWVQQGSGSENSDAVGQQGQVYVRRPANSSSFWDQQKQGSHGFQRAAPAKKQFFGTGRAIKGSIGSGNILDSPLVTPPIGQYNQSSNYFGLEAGAGSTSVGADGAAMDAGAGTSRASGGLASSFYSNYSSNFVKGDTLLPP</sequence>
<feature type="compositionally biased region" description="Low complexity" evidence="1">
    <location>
        <begin position="288"/>
        <end position="299"/>
    </location>
</feature>
<evidence type="ECO:0000313" key="3">
    <source>
        <dbReference type="Proteomes" id="UP000007798"/>
    </source>
</evidence>
<proteinExistence type="predicted"/>
<feature type="region of interest" description="Disordered" evidence="1">
    <location>
        <begin position="126"/>
        <end position="308"/>
    </location>
</feature>
<dbReference type="eggNOG" id="ENOG502TFDQ">
    <property type="taxonomic scope" value="Eukaryota"/>
</dbReference>
<dbReference type="Proteomes" id="UP000007798">
    <property type="component" value="Unassembled WGS sequence"/>
</dbReference>
<keyword evidence="3" id="KW-1185">Reference proteome</keyword>